<dbReference type="GO" id="GO:0043548">
    <property type="term" value="F:phosphatidylinositol 3-kinase binding"/>
    <property type="evidence" value="ECO:0007669"/>
    <property type="project" value="TreeGrafter"/>
</dbReference>
<dbReference type="Gene3D" id="6.10.250.3110">
    <property type="match status" value="1"/>
</dbReference>
<proteinExistence type="inferred from homology"/>
<accession>A0A9N9F242</accession>
<dbReference type="InterPro" id="IPR038274">
    <property type="entry name" value="Atg6/Beclin_C_sf"/>
</dbReference>
<feature type="domain" description="Atg6/beclin coiled-coil" evidence="5">
    <location>
        <begin position="146"/>
        <end position="274"/>
    </location>
</feature>
<dbReference type="EMBL" id="CAJVPJ010000272">
    <property type="protein sequence ID" value="CAG8504717.1"/>
    <property type="molecule type" value="Genomic_DNA"/>
</dbReference>
<evidence type="ECO:0000256" key="2">
    <source>
        <dbReference type="SAM" id="Coils"/>
    </source>
</evidence>
<dbReference type="InterPro" id="IPR041691">
    <property type="entry name" value="Atg6/beclin_CC"/>
</dbReference>
<dbReference type="GO" id="GO:0000407">
    <property type="term" value="C:phagophore assembly site"/>
    <property type="evidence" value="ECO:0007669"/>
    <property type="project" value="TreeGrafter"/>
</dbReference>
<dbReference type="GO" id="GO:0034271">
    <property type="term" value="C:phosphatidylinositol 3-kinase complex, class III, type I"/>
    <property type="evidence" value="ECO:0007669"/>
    <property type="project" value="TreeGrafter"/>
</dbReference>
<evidence type="ECO:0000259" key="4">
    <source>
        <dbReference type="Pfam" id="PF04111"/>
    </source>
</evidence>
<dbReference type="Pfam" id="PF04111">
    <property type="entry name" value="APG6"/>
    <property type="match status" value="1"/>
</dbReference>
<evidence type="ECO:0000313" key="6">
    <source>
        <dbReference type="EMBL" id="CAG8504717.1"/>
    </source>
</evidence>
<comment type="caution">
    <text evidence="6">The sequence shown here is derived from an EMBL/GenBank/DDBJ whole genome shotgun (WGS) entry which is preliminary data.</text>
</comment>
<dbReference type="Gene3D" id="1.10.418.40">
    <property type="entry name" value="Autophagy protein 6/Beclin 1"/>
    <property type="match status" value="1"/>
</dbReference>
<feature type="coiled-coil region" evidence="2">
    <location>
        <begin position="211"/>
        <end position="241"/>
    </location>
</feature>
<feature type="compositionally biased region" description="Basic and acidic residues" evidence="3">
    <location>
        <begin position="46"/>
        <end position="57"/>
    </location>
</feature>
<dbReference type="PANTHER" id="PTHR12768:SF4">
    <property type="entry name" value="BECLIN-1"/>
    <property type="match status" value="1"/>
</dbReference>
<gene>
    <name evidence="6" type="ORF">POCULU_LOCUS2758</name>
</gene>
<feature type="domain" description="Atg6 BARA" evidence="4">
    <location>
        <begin position="277"/>
        <end position="451"/>
    </location>
</feature>
<dbReference type="GO" id="GO:0000045">
    <property type="term" value="P:autophagosome assembly"/>
    <property type="evidence" value="ECO:0007669"/>
    <property type="project" value="TreeGrafter"/>
</dbReference>
<protein>
    <submittedName>
        <fullName evidence="6">10567_t:CDS:1</fullName>
    </submittedName>
</protein>
<dbReference type="GO" id="GO:0030674">
    <property type="term" value="F:protein-macromolecule adaptor activity"/>
    <property type="evidence" value="ECO:0007669"/>
    <property type="project" value="TreeGrafter"/>
</dbReference>
<dbReference type="InterPro" id="IPR040455">
    <property type="entry name" value="Atg6_BARA"/>
</dbReference>
<dbReference type="AlphaFoldDB" id="A0A9N9F242"/>
<organism evidence="6 7">
    <name type="scientific">Paraglomus occultum</name>
    <dbReference type="NCBI Taxonomy" id="144539"/>
    <lineage>
        <taxon>Eukaryota</taxon>
        <taxon>Fungi</taxon>
        <taxon>Fungi incertae sedis</taxon>
        <taxon>Mucoromycota</taxon>
        <taxon>Glomeromycotina</taxon>
        <taxon>Glomeromycetes</taxon>
        <taxon>Paraglomerales</taxon>
        <taxon>Paraglomeraceae</taxon>
        <taxon>Paraglomus</taxon>
    </lineage>
</organism>
<dbReference type="FunFam" id="1.10.418.40:FF:000006">
    <property type="entry name" value="Chromosome 12, whole genome shotgun sequence"/>
    <property type="match status" value="1"/>
</dbReference>
<sequence length="463" mass="53495">MQARDSHSIFNCQRCKQPLRIDDSLNDLNNANVDLLMSTLPEDTSHYRDSRIPHFSEHPSSISHKTSKSHSSRSAQQFPNKESYLGPSESYVVLSRSQIAPLPQSSLSLSSSDATSTDQRTSLSYRLKVTSRLLDVMSQRSEITHPICVECTEMLLDSLSKQLADATREKDCYVDFLKKVNSSLISDEEGENLKKEIKEIKVRETAAIETLTNIERERDMLKKELEALEAEAHELDKMEESYWQEFNDFHIQLSAFQNERDSVNLKYDHDTRQLEKLQKTNVYNDTFYIVNEGHFGTINGFRLGYLPTQRVEWNEINAAWGQTVLLLSTIANKLNFTFKTYRLIPLGSFSKIEKIEGDRAVYELYGSGDYAISRVFQNSRFDTAMVAFLNCLQQLGEYAEKQDRNIKLPYRINKDKIGDVSIKRHIGHDEQWTRALKYTLHDTKWILAFAASVSHTNYKRRLE</sequence>
<dbReference type="Pfam" id="PF17675">
    <property type="entry name" value="APG6_N"/>
    <property type="match status" value="1"/>
</dbReference>
<dbReference type="OrthoDB" id="20368at2759"/>
<evidence type="ECO:0000256" key="1">
    <source>
        <dbReference type="ARBA" id="ARBA00005965"/>
    </source>
</evidence>
<dbReference type="GO" id="GO:0034272">
    <property type="term" value="C:phosphatidylinositol 3-kinase complex, class III, type II"/>
    <property type="evidence" value="ECO:0007669"/>
    <property type="project" value="TreeGrafter"/>
</dbReference>
<dbReference type="Proteomes" id="UP000789572">
    <property type="component" value="Unassembled WGS sequence"/>
</dbReference>
<keyword evidence="2" id="KW-0175">Coiled coil</keyword>
<dbReference type="GO" id="GO:0045324">
    <property type="term" value="P:late endosome to vacuole transport"/>
    <property type="evidence" value="ECO:0007669"/>
    <property type="project" value="TreeGrafter"/>
</dbReference>
<dbReference type="GO" id="GO:0006995">
    <property type="term" value="P:cellular response to nitrogen starvation"/>
    <property type="evidence" value="ECO:0007669"/>
    <property type="project" value="TreeGrafter"/>
</dbReference>
<feature type="region of interest" description="Disordered" evidence="3">
    <location>
        <begin position="46"/>
        <end position="83"/>
    </location>
</feature>
<evidence type="ECO:0000256" key="3">
    <source>
        <dbReference type="SAM" id="MobiDB-lite"/>
    </source>
</evidence>
<evidence type="ECO:0000259" key="5">
    <source>
        <dbReference type="Pfam" id="PF17675"/>
    </source>
</evidence>
<dbReference type="PANTHER" id="PTHR12768">
    <property type="entry name" value="BECLIN 1"/>
    <property type="match status" value="1"/>
</dbReference>
<keyword evidence="7" id="KW-1185">Reference proteome</keyword>
<evidence type="ECO:0000313" key="7">
    <source>
        <dbReference type="Proteomes" id="UP000789572"/>
    </source>
</evidence>
<comment type="similarity">
    <text evidence="1">Belongs to the beclin family.</text>
</comment>
<dbReference type="GO" id="GO:0000423">
    <property type="term" value="P:mitophagy"/>
    <property type="evidence" value="ECO:0007669"/>
    <property type="project" value="TreeGrafter"/>
</dbReference>
<name>A0A9N9F242_9GLOM</name>
<reference evidence="6" key="1">
    <citation type="submission" date="2021-06" db="EMBL/GenBank/DDBJ databases">
        <authorList>
            <person name="Kallberg Y."/>
            <person name="Tangrot J."/>
            <person name="Rosling A."/>
        </authorList>
    </citation>
    <scope>NUCLEOTIDE SEQUENCE</scope>
    <source>
        <strain evidence="6">IA702</strain>
    </source>
</reference>
<dbReference type="InterPro" id="IPR007243">
    <property type="entry name" value="Atg6/Beclin"/>
</dbReference>